<accession>A0ABD1BAF3</accession>
<dbReference type="CDD" id="cd23509">
    <property type="entry name" value="Gnk2-like"/>
    <property type="match status" value="1"/>
</dbReference>
<dbReference type="FunFam" id="3.30.430.20:FF:000003">
    <property type="entry name" value="Cysteine-rich RLK (RECEPTOR-like protein kinase) 10"/>
    <property type="match status" value="1"/>
</dbReference>
<proteinExistence type="predicted"/>
<evidence type="ECO:0000256" key="2">
    <source>
        <dbReference type="ARBA" id="ARBA00022737"/>
    </source>
</evidence>
<sequence length="162" mass="18434">MIKTKNISLFIFWFVFISIIRVVPTQQCSDTGNFELNSTYGAIRSDILSSLASNVMKDGGFYNTSITKGPDQVYAMAMCIDGSEQKACSECIEIAVRQLKYNCLNQTEAFTWAPHKTLCYARYSNISFFGRLGTHPLYSEHTSVDIKSYLEAYEKEWKNAKK</sequence>
<keyword evidence="6" id="KW-1185">Reference proteome</keyword>
<dbReference type="AlphaFoldDB" id="A0ABD1BAF3"/>
<dbReference type="InterPro" id="IPR038408">
    <property type="entry name" value="GNK2_sf"/>
</dbReference>
<evidence type="ECO:0000313" key="6">
    <source>
        <dbReference type="Proteomes" id="UP001558713"/>
    </source>
</evidence>
<dbReference type="PROSITE" id="PS51473">
    <property type="entry name" value="GNK2"/>
    <property type="match status" value="1"/>
</dbReference>
<evidence type="ECO:0000256" key="3">
    <source>
        <dbReference type="SAM" id="SignalP"/>
    </source>
</evidence>
<organism evidence="5 6">
    <name type="scientific">Cardamine amara subsp. amara</name>
    <dbReference type="NCBI Taxonomy" id="228776"/>
    <lineage>
        <taxon>Eukaryota</taxon>
        <taxon>Viridiplantae</taxon>
        <taxon>Streptophyta</taxon>
        <taxon>Embryophyta</taxon>
        <taxon>Tracheophyta</taxon>
        <taxon>Spermatophyta</taxon>
        <taxon>Magnoliopsida</taxon>
        <taxon>eudicotyledons</taxon>
        <taxon>Gunneridae</taxon>
        <taxon>Pentapetalae</taxon>
        <taxon>rosids</taxon>
        <taxon>malvids</taxon>
        <taxon>Brassicales</taxon>
        <taxon>Brassicaceae</taxon>
        <taxon>Cardamineae</taxon>
        <taxon>Cardamine</taxon>
    </lineage>
</organism>
<name>A0ABD1BAF3_CARAN</name>
<reference evidence="5 6" key="1">
    <citation type="submission" date="2024-04" db="EMBL/GenBank/DDBJ databases">
        <title>Genome assembly C_amara_ONT_v2.</title>
        <authorList>
            <person name="Yant L."/>
            <person name="Moore C."/>
            <person name="Slenker M."/>
        </authorList>
    </citation>
    <scope>NUCLEOTIDE SEQUENCE [LARGE SCALE GENOMIC DNA]</scope>
    <source>
        <tissue evidence="5">Leaf</tissue>
    </source>
</reference>
<comment type="caution">
    <text evidence="5">The sequence shown here is derived from an EMBL/GenBank/DDBJ whole genome shotgun (WGS) entry which is preliminary data.</text>
</comment>
<dbReference type="PANTHER" id="PTHR32099:SF92">
    <property type="entry name" value="CYSTEINE-RICH RECEPTOR-LIKE PROTEIN KINASE 11"/>
    <property type="match status" value="1"/>
</dbReference>
<evidence type="ECO:0000313" key="5">
    <source>
        <dbReference type="EMBL" id="KAL1215908.1"/>
    </source>
</evidence>
<protein>
    <submittedName>
        <fullName evidence="5">Cysteine-rich receptor-like protein kinase 33</fullName>
    </submittedName>
</protein>
<feature type="chain" id="PRO_5044810985" evidence="3">
    <location>
        <begin position="26"/>
        <end position="162"/>
    </location>
</feature>
<keyword evidence="2" id="KW-0677">Repeat</keyword>
<dbReference type="EMBL" id="JBANAX010000282">
    <property type="protein sequence ID" value="KAL1215908.1"/>
    <property type="molecule type" value="Genomic_DNA"/>
</dbReference>
<keyword evidence="1 3" id="KW-0732">Signal</keyword>
<dbReference type="InterPro" id="IPR002902">
    <property type="entry name" value="GNK2"/>
</dbReference>
<feature type="domain" description="Gnk2-homologous" evidence="4">
    <location>
        <begin position="22"/>
        <end position="128"/>
    </location>
</feature>
<dbReference type="Gene3D" id="3.30.430.20">
    <property type="entry name" value="Gnk2 domain, C-X8-C-X2-C motif"/>
    <property type="match status" value="1"/>
</dbReference>
<feature type="signal peptide" evidence="3">
    <location>
        <begin position="1"/>
        <end position="25"/>
    </location>
</feature>
<evidence type="ECO:0000256" key="1">
    <source>
        <dbReference type="ARBA" id="ARBA00022729"/>
    </source>
</evidence>
<dbReference type="Proteomes" id="UP001558713">
    <property type="component" value="Unassembled WGS sequence"/>
</dbReference>
<dbReference type="PANTHER" id="PTHR32099">
    <property type="entry name" value="CYSTEINE-RICH REPEAT SECRETORY PROTEIN"/>
    <property type="match status" value="1"/>
</dbReference>
<gene>
    <name evidence="5" type="ORF">V5N11_029187</name>
</gene>
<evidence type="ECO:0000259" key="4">
    <source>
        <dbReference type="PROSITE" id="PS51473"/>
    </source>
</evidence>
<dbReference type="Pfam" id="PF01657">
    <property type="entry name" value="Stress-antifung"/>
    <property type="match status" value="1"/>
</dbReference>